<keyword evidence="4" id="KW-1185">Reference proteome</keyword>
<dbReference type="EMBL" id="ML991792">
    <property type="protein sequence ID" value="KAF2235268.1"/>
    <property type="molecule type" value="Genomic_DNA"/>
</dbReference>
<organism evidence="3 4">
    <name type="scientific">Viridothelium virens</name>
    <name type="common">Speckled blister lichen</name>
    <name type="synonym">Trypethelium virens</name>
    <dbReference type="NCBI Taxonomy" id="1048519"/>
    <lineage>
        <taxon>Eukaryota</taxon>
        <taxon>Fungi</taxon>
        <taxon>Dikarya</taxon>
        <taxon>Ascomycota</taxon>
        <taxon>Pezizomycotina</taxon>
        <taxon>Dothideomycetes</taxon>
        <taxon>Dothideomycetes incertae sedis</taxon>
        <taxon>Trypetheliales</taxon>
        <taxon>Trypetheliaceae</taxon>
        <taxon>Viridothelium</taxon>
    </lineage>
</organism>
<evidence type="ECO:0000259" key="2">
    <source>
        <dbReference type="Pfam" id="PF07859"/>
    </source>
</evidence>
<dbReference type="OrthoDB" id="5354320at2759"/>
<reference evidence="3" key="1">
    <citation type="journal article" date="2020" name="Stud. Mycol.">
        <title>101 Dothideomycetes genomes: a test case for predicting lifestyles and emergence of pathogens.</title>
        <authorList>
            <person name="Haridas S."/>
            <person name="Albert R."/>
            <person name="Binder M."/>
            <person name="Bloem J."/>
            <person name="Labutti K."/>
            <person name="Salamov A."/>
            <person name="Andreopoulos B."/>
            <person name="Baker S."/>
            <person name="Barry K."/>
            <person name="Bills G."/>
            <person name="Bluhm B."/>
            <person name="Cannon C."/>
            <person name="Castanera R."/>
            <person name="Culley D."/>
            <person name="Daum C."/>
            <person name="Ezra D."/>
            <person name="Gonzalez J."/>
            <person name="Henrissat B."/>
            <person name="Kuo A."/>
            <person name="Liang C."/>
            <person name="Lipzen A."/>
            <person name="Lutzoni F."/>
            <person name="Magnuson J."/>
            <person name="Mondo S."/>
            <person name="Nolan M."/>
            <person name="Ohm R."/>
            <person name="Pangilinan J."/>
            <person name="Park H.-J."/>
            <person name="Ramirez L."/>
            <person name="Alfaro M."/>
            <person name="Sun H."/>
            <person name="Tritt A."/>
            <person name="Yoshinaga Y."/>
            <person name="Zwiers L.-H."/>
            <person name="Turgeon B."/>
            <person name="Goodwin S."/>
            <person name="Spatafora J."/>
            <person name="Crous P."/>
            <person name="Grigoriev I."/>
        </authorList>
    </citation>
    <scope>NUCLEOTIDE SEQUENCE</scope>
    <source>
        <strain evidence="3">Tuck. ex Michener</strain>
    </source>
</reference>
<feature type="domain" description="Alpha/beta hydrolase fold-3" evidence="2">
    <location>
        <begin position="126"/>
        <end position="363"/>
    </location>
</feature>
<proteinExistence type="predicted"/>
<dbReference type="SUPFAM" id="SSF53474">
    <property type="entry name" value="alpha/beta-Hydrolases"/>
    <property type="match status" value="1"/>
</dbReference>
<protein>
    <submittedName>
        <fullName evidence="3">Alpha/beta-hydrolase</fullName>
    </submittedName>
</protein>
<dbReference type="GO" id="GO:0016787">
    <property type="term" value="F:hydrolase activity"/>
    <property type="evidence" value="ECO:0007669"/>
    <property type="project" value="UniProtKB-KW"/>
</dbReference>
<dbReference type="InterPro" id="IPR050300">
    <property type="entry name" value="GDXG_lipolytic_enzyme"/>
</dbReference>
<dbReference type="PANTHER" id="PTHR48081:SF25">
    <property type="entry name" value="PUTATIVE (AFU_ORTHOLOGUE AFUA_3G11560)-RELATED"/>
    <property type="match status" value="1"/>
</dbReference>
<evidence type="ECO:0000313" key="4">
    <source>
        <dbReference type="Proteomes" id="UP000800092"/>
    </source>
</evidence>
<dbReference type="AlphaFoldDB" id="A0A6A6HBS8"/>
<dbReference type="PANTHER" id="PTHR48081">
    <property type="entry name" value="AB HYDROLASE SUPERFAMILY PROTEIN C4A8.06C"/>
    <property type="match status" value="1"/>
</dbReference>
<accession>A0A6A6HBS8</accession>
<dbReference type="InterPro" id="IPR013094">
    <property type="entry name" value="AB_hydrolase_3"/>
</dbReference>
<dbReference type="InterPro" id="IPR029058">
    <property type="entry name" value="AB_hydrolase_fold"/>
</dbReference>
<dbReference type="Pfam" id="PF07859">
    <property type="entry name" value="Abhydrolase_3"/>
    <property type="match status" value="1"/>
</dbReference>
<gene>
    <name evidence="3" type="ORF">EV356DRAFT_575927</name>
</gene>
<sequence length="448" mass="49641">MATVEEQKKLVRAIARSFGANTLAPISETQRRSSLDKPGRGPVWISRNVFAAPSESSIRDALYQVIEQLKEEYHIITPAEQTPILDVGVEFIGPRQGVASDAPEPQLPEVDKLRALEDECENDLTILYIHGGGLYFGHPSDYRAASARLARMTKSRIASIKYRLVPQNTFPAPILDALIAYASLLYPPPNAPYSPASPNRVIFAGNSSGANLCFALTKFLLEFQKLLNSDILFHGRRVALPLPGGVTDCSGWCDLCDSMPSWHTNGANDFVSVLQPACQPSFPTDNIWPSNPPREHTYCRAATLDHELVTPAAVRDWTGAPPMFFLCGCEERGIDGNRVIAAQAARSGVAVDWNEYEGMLHEFPIITAKLPQAKHAFGLWANACLNYASGKEIQSRSTKWLMPDCTRYDLGPPSNLLPLESHEEIRRRMKIYNSNRPIWTGRLSDPKL</sequence>
<keyword evidence="1 3" id="KW-0378">Hydrolase</keyword>
<name>A0A6A6HBS8_VIRVR</name>
<evidence type="ECO:0000313" key="3">
    <source>
        <dbReference type="EMBL" id="KAF2235268.1"/>
    </source>
</evidence>
<evidence type="ECO:0000256" key="1">
    <source>
        <dbReference type="ARBA" id="ARBA00022801"/>
    </source>
</evidence>
<dbReference type="Gene3D" id="3.40.50.1820">
    <property type="entry name" value="alpha/beta hydrolase"/>
    <property type="match status" value="1"/>
</dbReference>
<dbReference type="Proteomes" id="UP000800092">
    <property type="component" value="Unassembled WGS sequence"/>
</dbReference>